<dbReference type="Pfam" id="PF00583">
    <property type="entry name" value="Acetyltransf_1"/>
    <property type="match status" value="1"/>
</dbReference>
<protein>
    <submittedName>
        <fullName evidence="4">Ribosomal protein S18 acetylase RimI-like enzyme</fullName>
    </submittedName>
</protein>
<evidence type="ECO:0000313" key="5">
    <source>
        <dbReference type="Proteomes" id="UP001262410"/>
    </source>
</evidence>
<feature type="domain" description="N-acetyltransferase" evidence="3">
    <location>
        <begin position="168"/>
        <end position="307"/>
    </location>
</feature>
<evidence type="ECO:0000259" key="3">
    <source>
        <dbReference type="PROSITE" id="PS51186"/>
    </source>
</evidence>
<reference evidence="4 5" key="1">
    <citation type="submission" date="2023-07" db="EMBL/GenBank/DDBJ databases">
        <title>Sorghum-associated microbial communities from plants grown in Nebraska, USA.</title>
        <authorList>
            <person name="Schachtman D."/>
        </authorList>
    </citation>
    <scope>NUCLEOTIDE SEQUENCE [LARGE SCALE GENOMIC DNA]</scope>
    <source>
        <strain evidence="4 5">584</strain>
    </source>
</reference>
<dbReference type="RefSeq" id="WP_309795948.1">
    <property type="nucleotide sequence ID" value="NZ_JAVDPW010000006.1"/>
</dbReference>
<keyword evidence="1" id="KW-0808">Transferase</keyword>
<dbReference type="PANTHER" id="PTHR43877">
    <property type="entry name" value="AMINOALKYLPHOSPHONATE N-ACETYLTRANSFERASE-RELATED-RELATED"/>
    <property type="match status" value="1"/>
</dbReference>
<dbReference type="Gene3D" id="3.40.630.30">
    <property type="match status" value="1"/>
</dbReference>
<keyword evidence="2" id="KW-0012">Acyltransferase</keyword>
<comment type="caution">
    <text evidence="4">The sequence shown here is derived from an EMBL/GenBank/DDBJ whole genome shotgun (WGS) entry which is preliminary data.</text>
</comment>
<dbReference type="Proteomes" id="UP001262410">
    <property type="component" value="Unassembled WGS sequence"/>
</dbReference>
<dbReference type="InterPro" id="IPR050832">
    <property type="entry name" value="Bact_Acetyltransf"/>
</dbReference>
<keyword evidence="5" id="KW-1185">Reference proteome</keyword>
<dbReference type="EMBL" id="JAVDPW010000006">
    <property type="protein sequence ID" value="MDR6291037.1"/>
    <property type="molecule type" value="Genomic_DNA"/>
</dbReference>
<proteinExistence type="predicted"/>
<evidence type="ECO:0000256" key="1">
    <source>
        <dbReference type="ARBA" id="ARBA00022679"/>
    </source>
</evidence>
<dbReference type="CDD" id="cd04301">
    <property type="entry name" value="NAT_SF"/>
    <property type="match status" value="1"/>
</dbReference>
<evidence type="ECO:0000313" key="4">
    <source>
        <dbReference type="EMBL" id="MDR6291037.1"/>
    </source>
</evidence>
<accession>A0ABU1JQY9</accession>
<sequence>MSTLPLRRRPVPASPIDEALFDFIAAHPVPAMPFDPRWGLTKLVSGPGAILDLADVAGRRVAVAVLVDTCSNAADAANFALLGIDPGCDRQALADRLLQEAEAAMPGSRRRHLEIEATDLFLDWEARLVARGYREAYRMYLMRRALDGPPPPVPPLPDGLSWGRPTEATMRSQHDAVRRAMAPVPGSSIPDFDSFAVRAMALAENHGLILQGDRVAGFLRVHPPEAPGGEGDVGLIGRDPEFRGGRLGDVLVAESLRRLHAAGAGSAVLDVAAANDAALALYRRHGFAVSETIPVFAKAFPEAGPLESPR</sequence>
<dbReference type="InterPro" id="IPR000182">
    <property type="entry name" value="GNAT_dom"/>
</dbReference>
<name>A0ABU1JQY9_9PROT</name>
<evidence type="ECO:0000256" key="2">
    <source>
        <dbReference type="ARBA" id="ARBA00023315"/>
    </source>
</evidence>
<dbReference type="PROSITE" id="PS51186">
    <property type="entry name" value="GNAT"/>
    <property type="match status" value="1"/>
</dbReference>
<dbReference type="InterPro" id="IPR016181">
    <property type="entry name" value="Acyl_CoA_acyltransferase"/>
</dbReference>
<gene>
    <name evidence="4" type="ORF">E9232_003563</name>
</gene>
<organism evidence="4 5">
    <name type="scientific">Inquilinus ginsengisoli</name>
    <dbReference type="NCBI Taxonomy" id="363840"/>
    <lineage>
        <taxon>Bacteria</taxon>
        <taxon>Pseudomonadati</taxon>
        <taxon>Pseudomonadota</taxon>
        <taxon>Alphaproteobacteria</taxon>
        <taxon>Rhodospirillales</taxon>
        <taxon>Rhodospirillaceae</taxon>
        <taxon>Inquilinus</taxon>
    </lineage>
</organism>
<dbReference type="SUPFAM" id="SSF55729">
    <property type="entry name" value="Acyl-CoA N-acyltransferases (Nat)"/>
    <property type="match status" value="1"/>
</dbReference>